<reference evidence="2" key="1">
    <citation type="submission" date="2021-11" db="EMBL/GenBank/DDBJ databases">
        <title>Vibrio ZSDE26 sp. nov. and Vibrio ZSDZ34 sp. nov., isolated from coastal seawater in Qingdao.</title>
        <authorList>
            <person name="Zhang P."/>
        </authorList>
    </citation>
    <scope>NUCLEOTIDE SEQUENCE</scope>
    <source>
        <strain evidence="2">ZSDE26</strain>
    </source>
</reference>
<dbReference type="EMBL" id="JAJHVV010000008">
    <property type="protein sequence ID" value="MCK6264433.1"/>
    <property type="molecule type" value="Genomic_DNA"/>
</dbReference>
<comment type="caution">
    <text evidence="2">The sequence shown here is derived from an EMBL/GenBank/DDBJ whole genome shotgun (WGS) entry which is preliminary data.</text>
</comment>
<gene>
    <name evidence="2" type="ORF">KP803_14220</name>
</gene>
<name>A0A9X1XMW6_9VIBR</name>
<protein>
    <submittedName>
        <fullName evidence="2">Winged helix DNA-binding protein</fullName>
    </submittedName>
</protein>
<dbReference type="AlphaFoldDB" id="A0A9X1XMW6"/>
<dbReference type="InterPro" id="IPR036390">
    <property type="entry name" value="WH_DNA-bd_sf"/>
</dbReference>
<dbReference type="Pfam" id="PF13463">
    <property type="entry name" value="HTH_27"/>
    <property type="match status" value="1"/>
</dbReference>
<organism evidence="2 3">
    <name type="scientific">Vibrio amylolyticus</name>
    <dbReference type="NCBI Taxonomy" id="2847292"/>
    <lineage>
        <taxon>Bacteria</taxon>
        <taxon>Pseudomonadati</taxon>
        <taxon>Pseudomonadota</taxon>
        <taxon>Gammaproteobacteria</taxon>
        <taxon>Vibrionales</taxon>
        <taxon>Vibrionaceae</taxon>
        <taxon>Vibrio</taxon>
    </lineage>
</organism>
<evidence type="ECO:0000313" key="2">
    <source>
        <dbReference type="EMBL" id="MCK6264433.1"/>
    </source>
</evidence>
<dbReference type="InterPro" id="IPR036388">
    <property type="entry name" value="WH-like_DNA-bd_sf"/>
</dbReference>
<dbReference type="InterPro" id="IPR000835">
    <property type="entry name" value="HTH_MarR-typ"/>
</dbReference>
<keyword evidence="2" id="KW-0238">DNA-binding</keyword>
<dbReference type="GO" id="GO:0003677">
    <property type="term" value="F:DNA binding"/>
    <property type="evidence" value="ECO:0007669"/>
    <property type="project" value="UniProtKB-KW"/>
</dbReference>
<dbReference type="RefSeq" id="WP_248009506.1">
    <property type="nucleotide sequence ID" value="NZ_JAJHVV010000008.1"/>
</dbReference>
<dbReference type="Gene3D" id="1.10.10.10">
    <property type="entry name" value="Winged helix-like DNA-binding domain superfamily/Winged helix DNA-binding domain"/>
    <property type="match status" value="1"/>
</dbReference>
<dbReference type="SMART" id="SM00347">
    <property type="entry name" value="HTH_MARR"/>
    <property type="match status" value="1"/>
</dbReference>
<dbReference type="SUPFAM" id="SSF46785">
    <property type="entry name" value="Winged helix' DNA-binding domain"/>
    <property type="match status" value="1"/>
</dbReference>
<proteinExistence type="predicted"/>
<evidence type="ECO:0000313" key="3">
    <source>
        <dbReference type="Proteomes" id="UP001139559"/>
    </source>
</evidence>
<sequence length="133" mass="15507">MDVINFYKIYRVSMEFKKLIQEAYPKKMSTLEFFILLHVGREKDGCSQYDLAKAMSLQSSRVNPLVRKLVEEELLIEHSIESNRNKMMISTTDKADAIVAEVVDTSHKKIDYVEGHNKEYGEMLDLLFKKLID</sequence>
<dbReference type="Proteomes" id="UP001139559">
    <property type="component" value="Unassembled WGS sequence"/>
</dbReference>
<accession>A0A9X1XMW6</accession>
<evidence type="ECO:0000259" key="1">
    <source>
        <dbReference type="SMART" id="SM00347"/>
    </source>
</evidence>
<keyword evidence="3" id="KW-1185">Reference proteome</keyword>
<dbReference type="GO" id="GO:0003700">
    <property type="term" value="F:DNA-binding transcription factor activity"/>
    <property type="evidence" value="ECO:0007669"/>
    <property type="project" value="InterPro"/>
</dbReference>
<feature type="domain" description="HTH marR-type" evidence="1">
    <location>
        <begin position="21"/>
        <end position="121"/>
    </location>
</feature>